<feature type="region of interest" description="Disordered" evidence="1">
    <location>
        <begin position="49"/>
        <end position="72"/>
    </location>
</feature>
<keyword evidence="2" id="KW-0472">Membrane</keyword>
<accession>A0A2M7IND5</accession>
<dbReference type="EMBL" id="PFHR01000153">
    <property type="protein sequence ID" value="PIW96811.1"/>
    <property type="molecule type" value="Genomic_DNA"/>
</dbReference>
<keyword evidence="2" id="KW-1133">Transmembrane helix</keyword>
<organism evidence="3 4">
    <name type="scientific">Candidatus Kaiserbacteria bacterium CG_4_8_14_3_um_filter_38_9</name>
    <dbReference type="NCBI Taxonomy" id="1974599"/>
    <lineage>
        <taxon>Bacteria</taxon>
        <taxon>Candidatus Kaiseribacteriota</taxon>
    </lineage>
</organism>
<sequence>MKSIITQIFVTLGVLFLILIFVGTYFFVTDPYNIKPLIFGSIAIPTESKNANTDNTSNETASVEDDSNSVTGGFQLSTQQKQALIEFGVDPATVPSSISPTQETCFVSVLGEARVSEIKAGAVPSAIEFLRAKSCVI</sequence>
<evidence type="ECO:0000256" key="2">
    <source>
        <dbReference type="SAM" id="Phobius"/>
    </source>
</evidence>
<dbReference type="Proteomes" id="UP000230837">
    <property type="component" value="Unassembled WGS sequence"/>
</dbReference>
<feature type="transmembrane region" description="Helical" evidence="2">
    <location>
        <begin position="7"/>
        <end position="28"/>
    </location>
</feature>
<name>A0A2M7IND5_9BACT</name>
<gene>
    <name evidence="3" type="ORF">COZ82_02930</name>
</gene>
<comment type="caution">
    <text evidence="3">The sequence shown here is derived from an EMBL/GenBank/DDBJ whole genome shotgun (WGS) entry which is preliminary data.</text>
</comment>
<protein>
    <submittedName>
        <fullName evidence="3">Uncharacterized protein</fullName>
    </submittedName>
</protein>
<reference evidence="4" key="1">
    <citation type="submission" date="2017-09" db="EMBL/GenBank/DDBJ databases">
        <title>Depth-based differentiation of microbial function through sediment-hosted aquifers and enrichment of novel symbionts in the deep terrestrial subsurface.</title>
        <authorList>
            <person name="Probst A.J."/>
            <person name="Ladd B."/>
            <person name="Jarett J.K."/>
            <person name="Geller-Mcgrath D.E."/>
            <person name="Sieber C.M.K."/>
            <person name="Emerson J.B."/>
            <person name="Anantharaman K."/>
            <person name="Thomas B.C."/>
            <person name="Malmstrom R."/>
            <person name="Stieglmeier M."/>
            <person name="Klingl A."/>
            <person name="Woyke T."/>
            <person name="Ryan C.M."/>
            <person name="Banfield J.F."/>
        </authorList>
    </citation>
    <scope>NUCLEOTIDE SEQUENCE [LARGE SCALE GENOMIC DNA]</scope>
</reference>
<evidence type="ECO:0000256" key="1">
    <source>
        <dbReference type="SAM" id="MobiDB-lite"/>
    </source>
</evidence>
<feature type="compositionally biased region" description="Polar residues" evidence="1">
    <location>
        <begin position="49"/>
        <end position="61"/>
    </location>
</feature>
<keyword evidence="2" id="KW-0812">Transmembrane</keyword>
<dbReference type="AlphaFoldDB" id="A0A2M7IND5"/>
<evidence type="ECO:0000313" key="4">
    <source>
        <dbReference type="Proteomes" id="UP000230837"/>
    </source>
</evidence>
<proteinExistence type="predicted"/>
<evidence type="ECO:0000313" key="3">
    <source>
        <dbReference type="EMBL" id="PIW96811.1"/>
    </source>
</evidence>